<organism evidence="3 4">
    <name type="scientific">Bacillus fungorum</name>
    <dbReference type="NCBI Taxonomy" id="2039284"/>
    <lineage>
        <taxon>Bacteria</taxon>
        <taxon>Bacillati</taxon>
        <taxon>Bacillota</taxon>
        <taxon>Bacilli</taxon>
        <taxon>Bacillales</taxon>
        <taxon>Bacillaceae</taxon>
        <taxon>Bacillus</taxon>
    </lineage>
</organism>
<feature type="domain" description="Chorismate-utilising enzyme C-terminal" evidence="2">
    <location>
        <begin position="121"/>
        <end position="232"/>
    </location>
</feature>
<evidence type="ECO:0000313" key="4">
    <source>
        <dbReference type="Proteomes" id="UP000228484"/>
    </source>
</evidence>
<dbReference type="Proteomes" id="UP000228484">
    <property type="component" value="Unassembled WGS sequence"/>
</dbReference>
<dbReference type="GO" id="GO:0009697">
    <property type="term" value="P:salicylic acid biosynthetic process"/>
    <property type="evidence" value="ECO:0007669"/>
    <property type="project" value="TreeGrafter"/>
</dbReference>
<evidence type="ECO:0000256" key="1">
    <source>
        <dbReference type="SAM" id="MobiDB-lite"/>
    </source>
</evidence>
<dbReference type="Gene3D" id="3.60.120.10">
    <property type="entry name" value="Anthranilate synthase"/>
    <property type="match status" value="1"/>
</dbReference>
<sequence length="232" mass="26267">MNEFTAVKELSEKLLDDYKTESSFFFASPTRTILTEGEFTTVKHREIESFPELVQAVLSNAKQAGNPNPIVVGALPFDRRKEVQLIVPEYSRISERLQLDTKNQLETNENLTFEMTPVPDPEVYMNGVKQGIEKIQDGDLKKIVLSRLLDVKSSEKIDKQKLLRELAEHNKHGYTFAVNLPKDENENSKTLIGASPELLVSRNGMQVISNPLAGSRPRSDDPVEDKRRAEEL</sequence>
<dbReference type="GO" id="GO:0008909">
    <property type="term" value="F:isochorismate synthase activity"/>
    <property type="evidence" value="ECO:0007669"/>
    <property type="project" value="UniProtKB-EC"/>
</dbReference>
<reference evidence="3 4" key="1">
    <citation type="submission" date="2017-09" db="EMBL/GenBank/DDBJ databases">
        <title>Biocontrol bacteria screening and application from spent mushroom substrate.</title>
        <authorList>
            <person name="Sun X."/>
        </authorList>
    </citation>
    <scope>NUCLEOTIDE SEQUENCE [LARGE SCALE GENOMIC DNA]</scope>
    <source>
        <strain evidence="3 4">100374</strain>
    </source>
</reference>
<dbReference type="EC" id="5.4.4.2" evidence="3"/>
<dbReference type="PANTHER" id="PTHR42839">
    <property type="entry name" value="ISOCHORISMATE SYNTHASE ENTC"/>
    <property type="match status" value="1"/>
</dbReference>
<accession>A0A2G6Q6P0</accession>
<gene>
    <name evidence="3" type="ORF">CO726_26485</name>
</gene>
<dbReference type="SUPFAM" id="SSF56322">
    <property type="entry name" value="ADC synthase"/>
    <property type="match status" value="1"/>
</dbReference>
<protein>
    <submittedName>
        <fullName evidence="3">Isochorismate synthase</fullName>
        <ecNumber evidence="3">5.4.4.2</ecNumber>
    </submittedName>
</protein>
<evidence type="ECO:0000313" key="3">
    <source>
        <dbReference type="EMBL" id="PIE92496.1"/>
    </source>
</evidence>
<evidence type="ECO:0000259" key="2">
    <source>
        <dbReference type="Pfam" id="PF00425"/>
    </source>
</evidence>
<feature type="compositionally biased region" description="Basic and acidic residues" evidence="1">
    <location>
        <begin position="217"/>
        <end position="232"/>
    </location>
</feature>
<dbReference type="PANTHER" id="PTHR42839:SF2">
    <property type="entry name" value="ISOCHORISMATE SYNTHASE ENTC"/>
    <property type="match status" value="1"/>
</dbReference>
<dbReference type="InterPro" id="IPR015890">
    <property type="entry name" value="Chorismate_C"/>
</dbReference>
<comment type="caution">
    <text evidence="3">The sequence shown here is derived from an EMBL/GenBank/DDBJ whole genome shotgun (WGS) entry which is preliminary data.</text>
</comment>
<dbReference type="InterPro" id="IPR005801">
    <property type="entry name" value="ADC_synthase"/>
</dbReference>
<dbReference type="RefSeq" id="WP_169513090.1">
    <property type="nucleotide sequence ID" value="NZ_NWUW01000032.1"/>
</dbReference>
<dbReference type="EMBL" id="NWUW01000032">
    <property type="protein sequence ID" value="PIE92496.1"/>
    <property type="molecule type" value="Genomic_DNA"/>
</dbReference>
<feature type="region of interest" description="Disordered" evidence="1">
    <location>
        <begin position="209"/>
        <end position="232"/>
    </location>
</feature>
<keyword evidence="4" id="KW-1185">Reference proteome</keyword>
<keyword evidence="3" id="KW-0413">Isomerase</keyword>
<name>A0A2G6Q6P0_9BACI</name>
<dbReference type="Pfam" id="PF00425">
    <property type="entry name" value="Chorismate_bind"/>
    <property type="match status" value="1"/>
</dbReference>
<proteinExistence type="predicted"/>
<feature type="non-terminal residue" evidence="3">
    <location>
        <position position="232"/>
    </location>
</feature>
<dbReference type="AlphaFoldDB" id="A0A2G6Q6P0"/>